<dbReference type="STRING" id="1860102.ACCAA_180029"/>
<evidence type="ECO:0000313" key="2">
    <source>
        <dbReference type="Proteomes" id="UP000199169"/>
    </source>
</evidence>
<gene>
    <name evidence="1" type="ORF">ACCAA_180029</name>
</gene>
<dbReference type="RefSeq" id="WP_186406150.1">
    <property type="nucleotide sequence ID" value="NZ_FLQX01000090.1"/>
</dbReference>
<dbReference type="InterPro" id="IPR035958">
    <property type="entry name" value="SecB-like_sf"/>
</dbReference>
<dbReference type="SUPFAM" id="SSF54611">
    <property type="entry name" value="SecB-like"/>
    <property type="match status" value="1"/>
</dbReference>
<accession>A0A1A8XK13</accession>
<keyword evidence="2" id="KW-1185">Reference proteome</keyword>
<dbReference type="Gene3D" id="3.10.420.10">
    <property type="entry name" value="SecB-like"/>
    <property type="match status" value="1"/>
</dbReference>
<evidence type="ECO:0000313" key="1">
    <source>
        <dbReference type="EMBL" id="SBT04737.1"/>
    </source>
</evidence>
<protein>
    <recommendedName>
        <fullName evidence="3">Preprotein translocase subunit SecB</fullName>
    </recommendedName>
</protein>
<dbReference type="EMBL" id="FLQX01000090">
    <property type="protein sequence ID" value="SBT04737.1"/>
    <property type="molecule type" value="Genomic_DNA"/>
</dbReference>
<reference evidence="1 2" key="1">
    <citation type="submission" date="2016-06" db="EMBL/GenBank/DDBJ databases">
        <authorList>
            <person name="Kjaerup R.B."/>
            <person name="Dalgaard T.S."/>
            <person name="Juul-Madsen H.R."/>
        </authorList>
    </citation>
    <scope>NUCLEOTIDE SEQUENCE [LARGE SCALE GENOMIC DNA]</scope>
    <source>
        <strain evidence="1">3</strain>
    </source>
</reference>
<proteinExistence type="predicted"/>
<dbReference type="Proteomes" id="UP000199169">
    <property type="component" value="Unassembled WGS sequence"/>
</dbReference>
<dbReference type="AlphaFoldDB" id="A0A1A8XK13"/>
<sequence length="175" mass="19588">MITPLQHAVECLQIRDVLIHDSEAFIAEDFDPKYGAGVDGLQIQLKHMVSHSQVLEVEDGEQTQQLFRVFIQLGARWVEAAPREQGGGEGTVAEEQVKAQIEATLIAEYALTDHPGKEALDAFALKNASYHVWPYWREYLSSQCQRMGLPKVVVPTIQVAQHHLQQGESRDIADS</sequence>
<name>A0A1A8XK13_9PROT</name>
<organism evidence="1 2">
    <name type="scientific">Candidatus Accumulibacter aalborgensis</name>
    <dbReference type="NCBI Taxonomy" id="1860102"/>
    <lineage>
        <taxon>Bacteria</taxon>
        <taxon>Pseudomonadati</taxon>
        <taxon>Pseudomonadota</taxon>
        <taxon>Betaproteobacteria</taxon>
        <taxon>Candidatus Accumulibacter</taxon>
    </lineage>
</organism>
<evidence type="ECO:0008006" key="3">
    <source>
        <dbReference type="Google" id="ProtNLM"/>
    </source>
</evidence>